<dbReference type="EMBL" id="NSJD01000011">
    <property type="protein sequence ID" value="PAT39942.1"/>
    <property type="molecule type" value="Genomic_DNA"/>
</dbReference>
<organism evidence="1 2">
    <name type="scientific">Vandammella animalimorsus</name>
    <dbReference type="NCBI Taxonomy" id="2029117"/>
    <lineage>
        <taxon>Bacteria</taxon>
        <taxon>Pseudomonadati</taxon>
        <taxon>Pseudomonadota</taxon>
        <taxon>Betaproteobacteria</taxon>
        <taxon>Burkholderiales</taxon>
        <taxon>Comamonadaceae</taxon>
        <taxon>Vandammella</taxon>
    </lineage>
</organism>
<dbReference type="RefSeq" id="WP_095557054.1">
    <property type="nucleotide sequence ID" value="NZ_NSJD01000011.1"/>
</dbReference>
<keyword evidence="1" id="KW-0547">Nucleotide-binding</keyword>
<dbReference type="AlphaFoldDB" id="A0A2A2AQE4"/>
<evidence type="ECO:0000313" key="1">
    <source>
        <dbReference type="EMBL" id="PAT39942.1"/>
    </source>
</evidence>
<reference evidence="1 2" key="1">
    <citation type="submission" date="2017-08" db="EMBL/GenBank/DDBJ databases">
        <title>WGS of Clinical strains of the CDC Group NO-1 linked to zoonotic infections in humans.</title>
        <authorList>
            <person name="Bernier A.-M."/>
            <person name="Bernard K."/>
        </authorList>
    </citation>
    <scope>NUCLEOTIDE SEQUENCE [LARGE SCALE GENOMIC DNA]</scope>
    <source>
        <strain evidence="1 2">NML79-0751</strain>
    </source>
</reference>
<dbReference type="GO" id="GO:0005524">
    <property type="term" value="F:ATP binding"/>
    <property type="evidence" value="ECO:0007669"/>
    <property type="project" value="UniProtKB-KW"/>
</dbReference>
<gene>
    <name evidence="1" type="ORF">CK623_07950</name>
</gene>
<proteinExistence type="predicted"/>
<dbReference type="Pfam" id="PF10649">
    <property type="entry name" value="DUF2478"/>
    <property type="match status" value="1"/>
</dbReference>
<name>A0A2A2AQE4_9BURK</name>
<protein>
    <submittedName>
        <fullName evidence="1">Molybdenum ABC transporter ATP-binding protein</fullName>
    </submittedName>
</protein>
<keyword evidence="1" id="KW-0067">ATP-binding</keyword>
<comment type="caution">
    <text evidence="1">The sequence shown here is derived from an EMBL/GenBank/DDBJ whole genome shotgun (WGS) entry which is preliminary data.</text>
</comment>
<sequence>MTTAQTPPPGPSAPLAAVLHDGHGIAEPVLKAFVERLQARGVRVRGLLQDSAVDTLPGAEAGSACQRHMELVDVQNGQRYLISQALGKGSQACCLDAAGVAAASVVLRRALHEQPELIVANRFGKIEIEGSGLRQEIAAAAAAGIPLLTAVDQRFLPEWQAFCGGLAVQLPPEVQALEQWWQQQARPDVHAQAQACGPEAA</sequence>
<dbReference type="Proteomes" id="UP000218644">
    <property type="component" value="Unassembled WGS sequence"/>
</dbReference>
<evidence type="ECO:0000313" key="2">
    <source>
        <dbReference type="Proteomes" id="UP000218644"/>
    </source>
</evidence>
<dbReference type="InterPro" id="IPR018912">
    <property type="entry name" value="DUF2478"/>
</dbReference>
<accession>A0A2A2AQE4</accession>